<name>A0A8B6F635_MYTGA</name>
<dbReference type="OrthoDB" id="6094696at2759"/>
<comment type="caution">
    <text evidence="1">The sequence shown here is derived from an EMBL/GenBank/DDBJ whole genome shotgun (WGS) entry which is preliminary data.</text>
</comment>
<gene>
    <name evidence="1" type="ORF">MGAL_10B021798</name>
</gene>
<protein>
    <submittedName>
        <fullName evidence="1">Uncharacterized protein</fullName>
    </submittedName>
</protein>
<keyword evidence="2" id="KW-1185">Reference proteome</keyword>
<sequence length="103" mass="12208">MAEDAEKAVENDRSKELYNITKILTGERKRQHTGVKSKEGELKSERNDILNRWVEHFSEVLNRQDPLHPISEEDIDMAEMGEWTTLEYLFIEEFHSRKSHHAK</sequence>
<proteinExistence type="predicted"/>
<accession>A0A8B6F635</accession>
<organism evidence="1 2">
    <name type="scientific">Mytilus galloprovincialis</name>
    <name type="common">Mediterranean mussel</name>
    <dbReference type="NCBI Taxonomy" id="29158"/>
    <lineage>
        <taxon>Eukaryota</taxon>
        <taxon>Metazoa</taxon>
        <taxon>Spiralia</taxon>
        <taxon>Lophotrochozoa</taxon>
        <taxon>Mollusca</taxon>
        <taxon>Bivalvia</taxon>
        <taxon>Autobranchia</taxon>
        <taxon>Pteriomorphia</taxon>
        <taxon>Mytilida</taxon>
        <taxon>Mytiloidea</taxon>
        <taxon>Mytilidae</taxon>
        <taxon>Mytilinae</taxon>
        <taxon>Mytilus</taxon>
    </lineage>
</organism>
<evidence type="ECO:0000313" key="1">
    <source>
        <dbReference type="EMBL" id="VDI45300.1"/>
    </source>
</evidence>
<dbReference type="AlphaFoldDB" id="A0A8B6F635"/>
<dbReference type="EMBL" id="UYJE01006360">
    <property type="protein sequence ID" value="VDI45300.1"/>
    <property type="molecule type" value="Genomic_DNA"/>
</dbReference>
<evidence type="ECO:0000313" key="2">
    <source>
        <dbReference type="Proteomes" id="UP000596742"/>
    </source>
</evidence>
<reference evidence="1" key="1">
    <citation type="submission" date="2018-11" db="EMBL/GenBank/DDBJ databases">
        <authorList>
            <person name="Alioto T."/>
            <person name="Alioto T."/>
        </authorList>
    </citation>
    <scope>NUCLEOTIDE SEQUENCE</scope>
</reference>
<dbReference type="Proteomes" id="UP000596742">
    <property type="component" value="Unassembled WGS sequence"/>
</dbReference>